<dbReference type="Pfam" id="PF13400">
    <property type="entry name" value="Tad"/>
    <property type="match status" value="1"/>
</dbReference>
<gene>
    <name evidence="3" type="ORF">NZH93_46030</name>
</gene>
<dbReference type="NCBIfam" id="TIGR03816">
    <property type="entry name" value="tadE_like_DECH"/>
    <property type="match status" value="1"/>
</dbReference>
<organism evidence="3 4">
    <name type="scientific">Umezawaea endophytica</name>
    <dbReference type="NCBI Taxonomy" id="1654476"/>
    <lineage>
        <taxon>Bacteria</taxon>
        <taxon>Bacillati</taxon>
        <taxon>Actinomycetota</taxon>
        <taxon>Actinomycetes</taxon>
        <taxon>Pseudonocardiales</taxon>
        <taxon>Pseudonocardiaceae</taxon>
        <taxon>Umezawaea</taxon>
    </lineage>
</organism>
<dbReference type="EMBL" id="JANYMP010000043">
    <property type="protein sequence ID" value="MCS7484236.1"/>
    <property type="molecule type" value="Genomic_DNA"/>
</dbReference>
<feature type="domain" description="Putative Flp pilus-assembly TadG-like N-terminal" evidence="2">
    <location>
        <begin position="6"/>
        <end position="52"/>
    </location>
</feature>
<dbReference type="InterPro" id="IPR028087">
    <property type="entry name" value="Tad_N"/>
</dbReference>
<dbReference type="RefSeq" id="WP_259629685.1">
    <property type="nucleotide sequence ID" value="NZ_JANYMP010000043.1"/>
</dbReference>
<name>A0A9X2VWK7_9PSEU</name>
<dbReference type="AlphaFoldDB" id="A0A9X2VWK7"/>
<reference evidence="3" key="1">
    <citation type="submission" date="2022-08" db="EMBL/GenBank/DDBJ databases">
        <authorList>
            <person name="Tistechok S."/>
            <person name="Samborskyy M."/>
            <person name="Roman I."/>
        </authorList>
    </citation>
    <scope>NUCLEOTIDE SEQUENCE</scope>
    <source>
        <strain evidence="3">DSM 103496</strain>
    </source>
</reference>
<keyword evidence="4" id="KW-1185">Reference proteome</keyword>
<dbReference type="InterPro" id="IPR021202">
    <property type="entry name" value="Rv3654c-like"/>
</dbReference>
<evidence type="ECO:0000313" key="4">
    <source>
        <dbReference type="Proteomes" id="UP001141259"/>
    </source>
</evidence>
<sequence>MGGDRGSVTVVGVVWLVVFGLLIAGGVQVGGVVVKRHEVEGAADLGALAAAAHLPDGVVVACERARWVVERSGGRLIGCAVSGWEVVVAVEGVVPLFGAVSVRAKAGPAEG</sequence>
<feature type="transmembrane region" description="Helical" evidence="1">
    <location>
        <begin position="12"/>
        <end position="34"/>
    </location>
</feature>
<evidence type="ECO:0000256" key="1">
    <source>
        <dbReference type="SAM" id="Phobius"/>
    </source>
</evidence>
<accession>A0A9X2VWK7</accession>
<keyword evidence="1" id="KW-0812">Transmembrane</keyword>
<keyword evidence="1" id="KW-1133">Transmembrane helix</keyword>
<keyword evidence="1" id="KW-0472">Membrane</keyword>
<proteinExistence type="predicted"/>
<evidence type="ECO:0000313" key="3">
    <source>
        <dbReference type="EMBL" id="MCS7484236.1"/>
    </source>
</evidence>
<comment type="caution">
    <text evidence="3">The sequence shown here is derived from an EMBL/GenBank/DDBJ whole genome shotgun (WGS) entry which is preliminary data.</text>
</comment>
<protein>
    <submittedName>
        <fullName evidence="3">Pilus assembly protein TadG-related protein</fullName>
    </submittedName>
</protein>
<dbReference type="Proteomes" id="UP001141259">
    <property type="component" value="Unassembled WGS sequence"/>
</dbReference>
<evidence type="ECO:0000259" key="2">
    <source>
        <dbReference type="Pfam" id="PF13400"/>
    </source>
</evidence>